<dbReference type="Pfam" id="PF03466">
    <property type="entry name" value="LysR_substrate"/>
    <property type="match status" value="1"/>
</dbReference>
<keyword evidence="3" id="KW-0238">DNA-binding</keyword>
<dbReference type="GO" id="GO:0003677">
    <property type="term" value="F:DNA binding"/>
    <property type="evidence" value="ECO:0007669"/>
    <property type="project" value="UniProtKB-KW"/>
</dbReference>
<dbReference type="SUPFAM" id="SSF53850">
    <property type="entry name" value="Periplasmic binding protein-like II"/>
    <property type="match status" value="1"/>
</dbReference>
<accession>A0AAU7U3J9</accession>
<evidence type="ECO:0000256" key="1">
    <source>
        <dbReference type="ARBA" id="ARBA00009437"/>
    </source>
</evidence>
<protein>
    <submittedName>
        <fullName evidence="6">LysR family transcriptional regulator</fullName>
    </submittedName>
</protein>
<dbReference type="InterPro" id="IPR036390">
    <property type="entry name" value="WH_DNA-bd_sf"/>
</dbReference>
<dbReference type="Gene3D" id="1.10.10.10">
    <property type="entry name" value="Winged helix-like DNA-binding domain superfamily/Winged helix DNA-binding domain"/>
    <property type="match status" value="1"/>
</dbReference>
<dbReference type="GO" id="GO:0032993">
    <property type="term" value="C:protein-DNA complex"/>
    <property type="evidence" value="ECO:0007669"/>
    <property type="project" value="TreeGrafter"/>
</dbReference>
<gene>
    <name evidence="6" type="ORF">AAF463_20295</name>
</gene>
<evidence type="ECO:0000256" key="4">
    <source>
        <dbReference type="ARBA" id="ARBA00023163"/>
    </source>
</evidence>
<feature type="domain" description="HTH lysR-type" evidence="5">
    <location>
        <begin position="1"/>
        <end position="58"/>
    </location>
</feature>
<dbReference type="PRINTS" id="PR00039">
    <property type="entry name" value="HTHLYSR"/>
</dbReference>
<dbReference type="CDD" id="cd08414">
    <property type="entry name" value="PBP2_LTTR_aromatics_like"/>
    <property type="match status" value="1"/>
</dbReference>
<dbReference type="EMBL" id="CP158293">
    <property type="protein sequence ID" value="XBV47205.1"/>
    <property type="molecule type" value="Genomic_DNA"/>
</dbReference>
<geneLocation type="plasmid" evidence="6">
    <name>plasmindA</name>
</geneLocation>
<dbReference type="FunFam" id="1.10.10.10:FF:000001">
    <property type="entry name" value="LysR family transcriptional regulator"/>
    <property type="match status" value="1"/>
</dbReference>
<dbReference type="InterPro" id="IPR005119">
    <property type="entry name" value="LysR_subst-bd"/>
</dbReference>
<reference evidence="6" key="1">
    <citation type="submission" date="2024-06" db="EMBL/GenBank/DDBJ databases">
        <title>Multiomics insights into the TNT degradation mechanism by Pantoea sp. BJ2 isolated from an ammunition destruction site.</title>
        <authorList>
            <person name="Luo J."/>
        </authorList>
    </citation>
    <scope>NUCLEOTIDE SEQUENCE</scope>
    <source>
        <strain evidence="6">BJ2</strain>
        <plasmid evidence="6">plasmindA</plasmid>
    </source>
</reference>
<dbReference type="Pfam" id="PF00126">
    <property type="entry name" value="HTH_1"/>
    <property type="match status" value="1"/>
</dbReference>
<dbReference type="PANTHER" id="PTHR30346:SF28">
    <property type="entry name" value="HTH-TYPE TRANSCRIPTIONAL REGULATOR CYNR"/>
    <property type="match status" value="1"/>
</dbReference>
<proteinExistence type="inferred from homology"/>
<dbReference type="InterPro" id="IPR000847">
    <property type="entry name" value="LysR_HTH_N"/>
</dbReference>
<evidence type="ECO:0000259" key="5">
    <source>
        <dbReference type="PROSITE" id="PS50931"/>
    </source>
</evidence>
<dbReference type="PANTHER" id="PTHR30346">
    <property type="entry name" value="TRANSCRIPTIONAL DUAL REGULATOR HCAR-RELATED"/>
    <property type="match status" value="1"/>
</dbReference>
<dbReference type="PROSITE" id="PS50931">
    <property type="entry name" value="HTH_LYSR"/>
    <property type="match status" value="1"/>
</dbReference>
<dbReference type="InterPro" id="IPR036388">
    <property type="entry name" value="WH-like_DNA-bd_sf"/>
</dbReference>
<name>A0AAU7U3J9_9GAMM</name>
<evidence type="ECO:0000256" key="2">
    <source>
        <dbReference type="ARBA" id="ARBA00023015"/>
    </source>
</evidence>
<evidence type="ECO:0000313" key="6">
    <source>
        <dbReference type="EMBL" id="XBV47205.1"/>
    </source>
</evidence>
<comment type="similarity">
    <text evidence="1">Belongs to the LysR transcriptional regulatory family.</text>
</comment>
<dbReference type="SUPFAM" id="SSF46785">
    <property type="entry name" value="Winged helix' DNA-binding domain"/>
    <property type="match status" value="1"/>
</dbReference>
<keyword evidence="4" id="KW-0804">Transcription</keyword>
<keyword evidence="6" id="KW-0614">Plasmid</keyword>
<dbReference type="AlphaFoldDB" id="A0AAU7U3J9"/>
<organism evidence="6">
    <name type="scientific">Pantoea sp. BJ2</name>
    <dbReference type="NCBI Taxonomy" id="3141322"/>
    <lineage>
        <taxon>Bacteria</taxon>
        <taxon>Pseudomonadati</taxon>
        <taxon>Pseudomonadota</taxon>
        <taxon>Gammaproteobacteria</taxon>
        <taxon>Enterobacterales</taxon>
        <taxon>Erwiniaceae</taxon>
        <taxon>Pantoea</taxon>
    </lineage>
</organism>
<keyword evidence="2" id="KW-0805">Transcription regulation</keyword>
<dbReference type="RefSeq" id="WP_222234090.1">
    <property type="nucleotide sequence ID" value="NZ_CP158293.1"/>
</dbReference>
<dbReference type="GO" id="GO:0003700">
    <property type="term" value="F:DNA-binding transcription factor activity"/>
    <property type="evidence" value="ECO:0007669"/>
    <property type="project" value="InterPro"/>
</dbReference>
<dbReference type="Gene3D" id="3.40.190.10">
    <property type="entry name" value="Periplasmic binding protein-like II"/>
    <property type="match status" value="2"/>
</dbReference>
<evidence type="ECO:0000256" key="3">
    <source>
        <dbReference type="ARBA" id="ARBA00023125"/>
    </source>
</evidence>
<sequence>MDIKLLRSFALVAELEHIGQAAEKLHISASPLSRQIQQLEDELGVALFHREKKRLYLSAEGKQFLTEVKALLLHHDRLNGLGKSLKNGQSGRLDIGYVEAAIHSLLLPESLARLNCSSKVDIQLHALRSQAQIDALANHALDLALVYNEPEEDDCFAFQSVLVEPVVLAMPIEQAIRDPKPEQLHMKRWIADKQSLNTAVSNRLLEVCEGSGFTPDIRLEVSGPLAALSCVEAGLGFTFIQRSLARLASSSVIVVEVPWLALYVNLYAIWRRNEAKPLVSRLLTALREHVPS</sequence>